<dbReference type="AlphaFoldDB" id="A0A1W2GK47"/>
<protein>
    <submittedName>
        <fullName evidence="1">Uncharacterized protein</fullName>
    </submittedName>
</protein>
<gene>
    <name evidence="1" type="ORF">SAMN04488029_3201</name>
</gene>
<evidence type="ECO:0000313" key="1">
    <source>
        <dbReference type="EMBL" id="SMD37035.1"/>
    </source>
</evidence>
<name>A0A1W2GK47_REIFA</name>
<sequence>MAYRECPCELFESMPESAPPFLVESLEYRESIRTFRSSVILEQWPNGLFVVVRGSAIFLP</sequence>
<dbReference type="Proteomes" id="UP000192472">
    <property type="component" value="Unassembled WGS sequence"/>
</dbReference>
<evidence type="ECO:0000313" key="2">
    <source>
        <dbReference type="Proteomes" id="UP000192472"/>
    </source>
</evidence>
<organism evidence="1 2">
    <name type="scientific">Reichenbachiella faecimaris</name>
    <dbReference type="NCBI Taxonomy" id="692418"/>
    <lineage>
        <taxon>Bacteria</taxon>
        <taxon>Pseudomonadati</taxon>
        <taxon>Bacteroidota</taxon>
        <taxon>Cytophagia</taxon>
        <taxon>Cytophagales</taxon>
        <taxon>Reichenbachiellaceae</taxon>
        <taxon>Reichenbachiella</taxon>
    </lineage>
</organism>
<proteinExistence type="predicted"/>
<accession>A0A1W2GK47</accession>
<dbReference type="EMBL" id="FWYF01000003">
    <property type="protein sequence ID" value="SMD37035.1"/>
    <property type="molecule type" value="Genomic_DNA"/>
</dbReference>
<keyword evidence="2" id="KW-1185">Reference proteome</keyword>
<dbReference type="STRING" id="692418.SAMN04488029_3201"/>
<reference evidence="1 2" key="1">
    <citation type="submission" date="2017-04" db="EMBL/GenBank/DDBJ databases">
        <authorList>
            <person name="Afonso C.L."/>
            <person name="Miller P.J."/>
            <person name="Scott M.A."/>
            <person name="Spackman E."/>
            <person name="Goraichik I."/>
            <person name="Dimitrov K.M."/>
            <person name="Suarez D.L."/>
            <person name="Swayne D.E."/>
        </authorList>
    </citation>
    <scope>NUCLEOTIDE SEQUENCE [LARGE SCALE GENOMIC DNA]</scope>
    <source>
        <strain evidence="1 2">DSM 26133</strain>
    </source>
</reference>